<evidence type="ECO:0000256" key="1">
    <source>
        <dbReference type="ARBA" id="ARBA00022737"/>
    </source>
</evidence>
<gene>
    <name evidence="5" type="ORF">CTEN210_00188</name>
</gene>
<dbReference type="Pfam" id="PF13374">
    <property type="entry name" value="TPR_10"/>
    <property type="match status" value="2"/>
</dbReference>
<evidence type="ECO:0000256" key="2">
    <source>
        <dbReference type="ARBA" id="ARBA00022803"/>
    </source>
</evidence>
<reference evidence="5 6" key="1">
    <citation type="journal article" date="2021" name="Sci. Rep.">
        <title>The genome of the diatom Chaetoceros tenuissimus carries an ancient integrated fragment of an extant virus.</title>
        <authorList>
            <person name="Hongo Y."/>
            <person name="Kimura K."/>
            <person name="Takaki Y."/>
            <person name="Yoshida Y."/>
            <person name="Baba S."/>
            <person name="Kobayashi G."/>
            <person name="Nagasaki K."/>
            <person name="Hano T."/>
            <person name="Tomaru Y."/>
        </authorList>
    </citation>
    <scope>NUCLEOTIDE SEQUENCE [LARGE SCALE GENOMIC DNA]</scope>
    <source>
        <strain evidence="5 6">NIES-3715</strain>
    </source>
</reference>
<dbReference type="Pfam" id="PF13424">
    <property type="entry name" value="TPR_12"/>
    <property type="match status" value="1"/>
</dbReference>
<dbReference type="SUPFAM" id="SSF48452">
    <property type="entry name" value="TPR-like"/>
    <property type="match status" value="1"/>
</dbReference>
<keyword evidence="1" id="KW-0677">Repeat</keyword>
<feature type="compositionally biased region" description="Polar residues" evidence="4">
    <location>
        <begin position="1"/>
        <end position="16"/>
    </location>
</feature>
<dbReference type="AlphaFoldDB" id="A0AAD3GYL1"/>
<proteinExistence type="predicted"/>
<dbReference type="PROSITE" id="PS50293">
    <property type="entry name" value="TPR_REGION"/>
    <property type="match status" value="1"/>
</dbReference>
<dbReference type="InterPro" id="IPR011990">
    <property type="entry name" value="TPR-like_helical_dom_sf"/>
</dbReference>
<evidence type="ECO:0000256" key="3">
    <source>
        <dbReference type="PROSITE-ProRule" id="PRU00339"/>
    </source>
</evidence>
<name>A0AAD3GYL1_9STRA</name>
<protein>
    <recommendedName>
        <fullName evidence="7">Kinesin light chain</fullName>
    </recommendedName>
</protein>
<dbReference type="PANTHER" id="PTHR45641:SF19">
    <property type="entry name" value="NEPHROCYSTIN-3"/>
    <property type="match status" value="1"/>
</dbReference>
<feature type="non-terminal residue" evidence="5">
    <location>
        <position position="1"/>
    </location>
</feature>
<dbReference type="PROSITE" id="PS50005">
    <property type="entry name" value="TPR"/>
    <property type="match status" value="2"/>
</dbReference>
<keyword evidence="2 3" id="KW-0802">TPR repeat</keyword>
<evidence type="ECO:0008006" key="7">
    <source>
        <dbReference type="Google" id="ProtNLM"/>
    </source>
</evidence>
<keyword evidence="6" id="KW-1185">Reference proteome</keyword>
<evidence type="ECO:0000313" key="6">
    <source>
        <dbReference type="Proteomes" id="UP001054902"/>
    </source>
</evidence>
<evidence type="ECO:0000256" key="4">
    <source>
        <dbReference type="SAM" id="MobiDB-lite"/>
    </source>
</evidence>
<organism evidence="5 6">
    <name type="scientific">Chaetoceros tenuissimus</name>
    <dbReference type="NCBI Taxonomy" id="426638"/>
    <lineage>
        <taxon>Eukaryota</taxon>
        <taxon>Sar</taxon>
        <taxon>Stramenopiles</taxon>
        <taxon>Ochrophyta</taxon>
        <taxon>Bacillariophyta</taxon>
        <taxon>Coscinodiscophyceae</taxon>
        <taxon>Chaetocerotophycidae</taxon>
        <taxon>Chaetocerotales</taxon>
        <taxon>Chaetocerotaceae</taxon>
        <taxon>Chaetoceros</taxon>
    </lineage>
</organism>
<dbReference type="Gene3D" id="1.25.40.10">
    <property type="entry name" value="Tetratricopeptide repeat domain"/>
    <property type="match status" value="1"/>
</dbReference>
<feature type="region of interest" description="Disordered" evidence="4">
    <location>
        <begin position="1"/>
        <end position="25"/>
    </location>
</feature>
<dbReference type="SMART" id="SM00028">
    <property type="entry name" value="TPR"/>
    <property type="match status" value="2"/>
</dbReference>
<feature type="repeat" description="TPR" evidence="3">
    <location>
        <begin position="330"/>
        <end position="363"/>
    </location>
</feature>
<dbReference type="InterPro" id="IPR019734">
    <property type="entry name" value="TPR_rpt"/>
</dbReference>
<dbReference type="Proteomes" id="UP001054902">
    <property type="component" value="Unassembled WGS sequence"/>
</dbReference>
<comment type="caution">
    <text evidence="5">The sequence shown here is derived from an EMBL/GenBank/DDBJ whole genome shotgun (WGS) entry which is preliminary data.</text>
</comment>
<dbReference type="EMBL" id="BLLK01000015">
    <property type="protein sequence ID" value="GFH43715.1"/>
    <property type="molecule type" value="Genomic_DNA"/>
</dbReference>
<dbReference type="PANTHER" id="PTHR45641">
    <property type="entry name" value="TETRATRICOPEPTIDE REPEAT PROTEIN (AFU_ORTHOLOGUE AFUA_6G03870)"/>
    <property type="match status" value="1"/>
</dbReference>
<sequence length="440" mass="49553">MGNANCCSISKPPQVSSKDEEYIDTSDEAPKGVSVHCISTSLLEEVQQINLSLDSKIYEIEDLHSDSHGVIRSKGANTICPEDGRLGLSYVDALEGDDNVGTANIMLSYSWSYSIQDIASTLVDYCTNHNLDPKRTYVWICCLCINQHQVAESMKNKSDAVTFEDFRDIFHQRVTKIGHIVAMFAPWTQPLYLTRIWCVFEFYTANENKNCKVTITMPPDEKKAFLNAMENSSEGIDQLYSFLAKTKVENAQASVEEDRVRILKLIENGPGYDTLNHAVNDCLRDWLKQVVFGSGRDFISYGEKDQSLQLFEKALDIHKVIHGEEHESTATTYNSIGVNLKHLERFDEAIDAYSKAAMIREKVLGKNSPECASTYNNLGSLYSKMNRYSDGLEQFQKALDIRKHALGKMHADVANSYSNIGGALYQLGRYKEAQIEHKKG</sequence>
<feature type="repeat" description="TPR" evidence="3">
    <location>
        <begin position="372"/>
        <end position="405"/>
    </location>
</feature>
<evidence type="ECO:0000313" key="5">
    <source>
        <dbReference type="EMBL" id="GFH43715.1"/>
    </source>
</evidence>
<accession>A0AAD3GYL1</accession>